<accession>A0A2G8RRH5</accession>
<dbReference type="STRING" id="1077348.A0A2G8RRH5"/>
<dbReference type="Proteomes" id="UP000230002">
    <property type="component" value="Unassembled WGS sequence"/>
</dbReference>
<evidence type="ECO:0000256" key="1">
    <source>
        <dbReference type="SAM" id="MobiDB-lite"/>
    </source>
</evidence>
<feature type="compositionally biased region" description="Basic and acidic residues" evidence="1">
    <location>
        <begin position="101"/>
        <end position="117"/>
    </location>
</feature>
<dbReference type="AlphaFoldDB" id="A0A2G8RRH5"/>
<keyword evidence="3" id="KW-1185">Reference proteome</keyword>
<reference evidence="2 3" key="1">
    <citation type="journal article" date="2015" name="Sci. Rep.">
        <title>Chromosome-level genome map provides insights into diverse defense mechanisms in the medicinal fungus Ganoderma sinense.</title>
        <authorList>
            <person name="Zhu Y."/>
            <person name="Xu J."/>
            <person name="Sun C."/>
            <person name="Zhou S."/>
            <person name="Xu H."/>
            <person name="Nelson D.R."/>
            <person name="Qian J."/>
            <person name="Song J."/>
            <person name="Luo H."/>
            <person name="Xiang L."/>
            <person name="Li Y."/>
            <person name="Xu Z."/>
            <person name="Ji A."/>
            <person name="Wang L."/>
            <person name="Lu S."/>
            <person name="Hayward A."/>
            <person name="Sun W."/>
            <person name="Li X."/>
            <person name="Schwartz D.C."/>
            <person name="Wang Y."/>
            <person name="Chen S."/>
        </authorList>
    </citation>
    <scope>NUCLEOTIDE SEQUENCE [LARGE SCALE GENOMIC DNA]</scope>
    <source>
        <strain evidence="2 3">ZZ0214-1</strain>
    </source>
</reference>
<sequence>MAKRSRQVAHDSSDDEAPETVSFGTSKKAAKGEQDALQQHHTAQKQKQKEKNRALDQALKDRSANTKGKSKALVAGSGKQSKEAEATPSENEGSDGDEAEEGTHGGPSREELEERMARAMMEAEDESGSEEGDEGFAGSGEDVEMDGEDEEMSDEEDGSEDEDEDEDEDEESLEEGQSDGDADEDGDEEMGSEDEDEDEDESVPSARPSNASQKGDYLPDHLFKSAFSHAGKKIVFDDDDPLPVVDASPPRKRKRTKRASKDILLGSRTIRTLPKANAAASSVVAKGLAPPRRVDKFVRTSLNLKGDVAKAKSKGWNRQPANLGVMKRHGPATHFVRAS</sequence>
<feature type="compositionally biased region" description="Acidic residues" evidence="1">
    <location>
        <begin position="141"/>
        <end position="202"/>
    </location>
</feature>
<feature type="compositionally biased region" description="Basic and acidic residues" evidence="1">
    <location>
        <begin position="47"/>
        <end position="64"/>
    </location>
</feature>
<name>A0A2G8RRH5_9APHY</name>
<proteinExistence type="predicted"/>
<feature type="region of interest" description="Disordered" evidence="1">
    <location>
        <begin position="234"/>
        <end position="260"/>
    </location>
</feature>
<organism evidence="2 3">
    <name type="scientific">Ganoderma sinense ZZ0214-1</name>
    <dbReference type="NCBI Taxonomy" id="1077348"/>
    <lineage>
        <taxon>Eukaryota</taxon>
        <taxon>Fungi</taxon>
        <taxon>Dikarya</taxon>
        <taxon>Basidiomycota</taxon>
        <taxon>Agaricomycotina</taxon>
        <taxon>Agaricomycetes</taxon>
        <taxon>Polyporales</taxon>
        <taxon>Polyporaceae</taxon>
        <taxon>Ganoderma</taxon>
    </lineage>
</organism>
<dbReference type="EMBL" id="AYKW01000067">
    <property type="protein sequence ID" value="PIL24116.1"/>
    <property type="molecule type" value="Genomic_DNA"/>
</dbReference>
<evidence type="ECO:0000313" key="3">
    <source>
        <dbReference type="Proteomes" id="UP000230002"/>
    </source>
</evidence>
<gene>
    <name evidence="2" type="ORF">GSI_13868</name>
</gene>
<dbReference type="OrthoDB" id="3253399at2759"/>
<evidence type="ECO:0000313" key="2">
    <source>
        <dbReference type="EMBL" id="PIL24116.1"/>
    </source>
</evidence>
<comment type="caution">
    <text evidence="2">The sequence shown here is derived from an EMBL/GenBank/DDBJ whole genome shotgun (WGS) entry which is preliminary data.</text>
</comment>
<protein>
    <submittedName>
        <fullName evidence="2">Uncharacterized protein</fullName>
    </submittedName>
</protein>
<feature type="compositionally biased region" description="Acidic residues" evidence="1">
    <location>
        <begin position="122"/>
        <end position="134"/>
    </location>
</feature>
<feature type="region of interest" description="Disordered" evidence="1">
    <location>
        <begin position="1"/>
        <end position="218"/>
    </location>
</feature>